<keyword evidence="2" id="KW-1185">Reference proteome</keyword>
<organism evidence="1 2">
    <name type="scientific">Dioscorea alata</name>
    <name type="common">Purple yam</name>
    <dbReference type="NCBI Taxonomy" id="55571"/>
    <lineage>
        <taxon>Eukaryota</taxon>
        <taxon>Viridiplantae</taxon>
        <taxon>Streptophyta</taxon>
        <taxon>Embryophyta</taxon>
        <taxon>Tracheophyta</taxon>
        <taxon>Spermatophyta</taxon>
        <taxon>Magnoliopsida</taxon>
        <taxon>Liliopsida</taxon>
        <taxon>Dioscoreales</taxon>
        <taxon>Dioscoreaceae</taxon>
        <taxon>Dioscorea</taxon>
    </lineage>
</organism>
<dbReference type="EMBL" id="CM037020">
    <property type="protein sequence ID" value="KAH7671358.1"/>
    <property type="molecule type" value="Genomic_DNA"/>
</dbReference>
<reference evidence="2" key="1">
    <citation type="journal article" date="2022" name="Nat. Commun.">
        <title>Chromosome evolution and the genetic basis of agronomically important traits in greater yam.</title>
        <authorList>
            <person name="Bredeson J.V."/>
            <person name="Lyons J.B."/>
            <person name="Oniyinde I.O."/>
            <person name="Okereke N.R."/>
            <person name="Kolade O."/>
            <person name="Nnabue I."/>
            <person name="Nwadili C.O."/>
            <person name="Hribova E."/>
            <person name="Parker M."/>
            <person name="Nwogha J."/>
            <person name="Shu S."/>
            <person name="Carlson J."/>
            <person name="Kariba R."/>
            <person name="Muthemba S."/>
            <person name="Knop K."/>
            <person name="Barton G.J."/>
            <person name="Sherwood A.V."/>
            <person name="Lopez-Montes A."/>
            <person name="Asiedu R."/>
            <person name="Jamnadass R."/>
            <person name="Muchugi A."/>
            <person name="Goodstein D."/>
            <person name="Egesi C.N."/>
            <person name="Featherston J."/>
            <person name="Asfaw A."/>
            <person name="Simpson G.G."/>
            <person name="Dolezel J."/>
            <person name="Hendre P.S."/>
            <person name="Van Deynze A."/>
            <person name="Kumar P.L."/>
            <person name="Obidiegwu J.E."/>
            <person name="Bhattacharjee R."/>
            <person name="Rokhsar D.S."/>
        </authorList>
    </citation>
    <scope>NUCLEOTIDE SEQUENCE [LARGE SCALE GENOMIC DNA]</scope>
    <source>
        <strain evidence="2">cv. TDa95/00328</strain>
    </source>
</reference>
<accession>A0ACB7VC54</accession>
<proteinExistence type="predicted"/>
<name>A0ACB7VC54_DIOAL</name>
<evidence type="ECO:0000313" key="2">
    <source>
        <dbReference type="Proteomes" id="UP000827976"/>
    </source>
</evidence>
<sequence length="235" mass="25139">MDFYRNHRSGTSAQSRLIGLLSRPGVDSIAGNSGVGVELHEDELFWSGSDSPEPIISQKPSSAATLATENPNQRSSPFRRIPEKSSGILAALVEDDKKRPGADVAAAQLLQRKPSTAASSASTSPSSARMIPAIPKPKTDYGGGKPFHQSAPVNIPIPPRFARHRYEASGGAGEVDEADGDDDEMLPPHEIIARRSGLGTPMTSFSVLEGVGRTLKGRDLRRVRNAVFRKTGFLD</sequence>
<evidence type="ECO:0000313" key="1">
    <source>
        <dbReference type="EMBL" id="KAH7671358.1"/>
    </source>
</evidence>
<comment type="caution">
    <text evidence="1">The sequence shown here is derived from an EMBL/GenBank/DDBJ whole genome shotgun (WGS) entry which is preliminary data.</text>
</comment>
<dbReference type="Proteomes" id="UP000827976">
    <property type="component" value="Chromosome 10"/>
</dbReference>
<protein>
    <submittedName>
        <fullName evidence="1">Senescence regulator S40 protein</fullName>
    </submittedName>
</protein>
<gene>
    <name evidence="1" type="ORF">IHE45_10G088300</name>
</gene>